<dbReference type="InterPro" id="IPR012336">
    <property type="entry name" value="Thioredoxin-like_fold"/>
</dbReference>
<dbReference type="Proteomes" id="UP001501578">
    <property type="component" value="Unassembled WGS sequence"/>
</dbReference>
<organism evidence="3 4">
    <name type="scientific">Nonomuraea longicatena</name>
    <dbReference type="NCBI Taxonomy" id="83682"/>
    <lineage>
        <taxon>Bacteria</taxon>
        <taxon>Bacillati</taxon>
        <taxon>Actinomycetota</taxon>
        <taxon>Actinomycetes</taxon>
        <taxon>Streptosporangiales</taxon>
        <taxon>Streptosporangiaceae</taxon>
        <taxon>Nonomuraea</taxon>
    </lineage>
</organism>
<keyword evidence="1" id="KW-0732">Signal</keyword>
<dbReference type="Gene3D" id="3.40.30.10">
    <property type="entry name" value="Glutaredoxin"/>
    <property type="match status" value="1"/>
</dbReference>
<proteinExistence type="predicted"/>
<protein>
    <recommendedName>
        <fullName evidence="2">Thioredoxin-like fold domain-containing protein</fullName>
    </recommendedName>
</protein>
<evidence type="ECO:0000256" key="1">
    <source>
        <dbReference type="SAM" id="SignalP"/>
    </source>
</evidence>
<dbReference type="SUPFAM" id="SSF52833">
    <property type="entry name" value="Thioredoxin-like"/>
    <property type="match status" value="1"/>
</dbReference>
<comment type="caution">
    <text evidence="3">The sequence shown here is derived from an EMBL/GenBank/DDBJ whole genome shotgun (WGS) entry which is preliminary data.</text>
</comment>
<name>A0ABN1P2V6_9ACTN</name>
<feature type="domain" description="Thioredoxin-like fold" evidence="2">
    <location>
        <begin position="48"/>
        <end position="201"/>
    </location>
</feature>
<dbReference type="EMBL" id="BAAAHQ010000008">
    <property type="protein sequence ID" value="GAA0921822.1"/>
    <property type="molecule type" value="Genomic_DNA"/>
</dbReference>
<feature type="chain" id="PRO_5047515801" description="Thioredoxin-like fold domain-containing protein" evidence="1">
    <location>
        <begin position="19"/>
        <end position="211"/>
    </location>
</feature>
<gene>
    <name evidence="3" type="ORF">GCM10009560_20850</name>
</gene>
<feature type="signal peptide" evidence="1">
    <location>
        <begin position="1"/>
        <end position="18"/>
    </location>
</feature>
<evidence type="ECO:0000313" key="3">
    <source>
        <dbReference type="EMBL" id="GAA0921822.1"/>
    </source>
</evidence>
<accession>A0ABN1P2V6</accession>
<evidence type="ECO:0000313" key="4">
    <source>
        <dbReference type="Proteomes" id="UP001501578"/>
    </source>
</evidence>
<dbReference type="InterPro" id="IPR036249">
    <property type="entry name" value="Thioredoxin-like_sf"/>
</dbReference>
<sequence length="211" mass="22181">MAAIVVACMVIGVFGAIAVAGTGGTTQGSYQVTRQPDGSMMLAAPGTSAPVLQVYEDYDCPVCKRLHDTVDATLLRLAKEGRVRVVYHPVTIFQDEPMRSNSVRAAAAARCVPPANWLAFRDALYAIQPEPHGTATGFTDAELIAAARKAGASVDACVTDQTYVKQHLAENVGSRLQGTPTVLFNGQMLGDEVFDAEALEKLVTGGTGIAV</sequence>
<dbReference type="Pfam" id="PF13462">
    <property type="entry name" value="Thioredoxin_4"/>
    <property type="match status" value="1"/>
</dbReference>
<reference evidence="3 4" key="1">
    <citation type="journal article" date="2019" name="Int. J. Syst. Evol. Microbiol.">
        <title>The Global Catalogue of Microorganisms (GCM) 10K type strain sequencing project: providing services to taxonomists for standard genome sequencing and annotation.</title>
        <authorList>
            <consortium name="The Broad Institute Genomics Platform"/>
            <consortium name="The Broad Institute Genome Sequencing Center for Infectious Disease"/>
            <person name="Wu L."/>
            <person name="Ma J."/>
        </authorList>
    </citation>
    <scope>NUCLEOTIDE SEQUENCE [LARGE SCALE GENOMIC DNA]</scope>
    <source>
        <strain evidence="3 4">JCM 11136</strain>
    </source>
</reference>
<evidence type="ECO:0000259" key="2">
    <source>
        <dbReference type="Pfam" id="PF13462"/>
    </source>
</evidence>
<keyword evidence="4" id="KW-1185">Reference proteome</keyword>